<protein>
    <submittedName>
        <fullName evidence="1">Uncharacterized protein</fullName>
    </submittedName>
</protein>
<comment type="caution">
    <text evidence="1">The sequence shown here is derived from an EMBL/GenBank/DDBJ whole genome shotgun (WGS) entry which is preliminary data.</text>
</comment>
<organism evidence="1 2">
    <name type="scientific">Vermiconidia calcicola</name>
    <dbReference type="NCBI Taxonomy" id="1690605"/>
    <lineage>
        <taxon>Eukaryota</taxon>
        <taxon>Fungi</taxon>
        <taxon>Dikarya</taxon>
        <taxon>Ascomycota</taxon>
        <taxon>Pezizomycotina</taxon>
        <taxon>Dothideomycetes</taxon>
        <taxon>Dothideomycetidae</taxon>
        <taxon>Mycosphaerellales</taxon>
        <taxon>Extremaceae</taxon>
        <taxon>Vermiconidia</taxon>
    </lineage>
</organism>
<keyword evidence="2" id="KW-1185">Reference proteome</keyword>
<evidence type="ECO:0000313" key="2">
    <source>
        <dbReference type="Proteomes" id="UP001281147"/>
    </source>
</evidence>
<dbReference type="Proteomes" id="UP001281147">
    <property type="component" value="Unassembled WGS sequence"/>
</dbReference>
<sequence length="127" mass="13909">MADLPKANPPTEDILNDHELAHRTITQHNTDLAIFDDEQLAILKCFALDPTPETQRWVLENMCGAVVDAEGTPDDKIGRSVGEKGSLAGYVVARYGRVKDDRHTFYPSEVEALRGWFEGGGGGVAKL</sequence>
<proteinExistence type="predicted"/>
<evidence type="ECO:0000313" key="1">
    <source>
        <dbReference type="EMBL" id="KAK3724844.1"/>
    </source>
</evidence>
<reference evidence="1" key="1">
    <citation type="submission" date="2023-07" db="EMBL/GenBank/DDBJ databases">
        <title>Black Yeasts Isolated from many extreme environments.</title>
        <authorList>
            <person name="Coleine C."/>
            <person name="Stajich J.E."/>
            <person name="Selbmann L."/>
        </authorList>
    </citation>
    <scope>NUCLEOTIDE SEQUENCE</scope>
    <source>
        <strain evidence="1">CCFEE 5714</strain>
    </source>
</reference>
<gene>
    <name evidence="1" type="ORF">LTR37_000892</name>
</gene>
<accession>A0ACC3P021</accession>
<name>A0ACC3P021_9PEZI</name>
<dbReference type="EMBL" id="JAUTXU010000004">
    <property type="protein sequence ID" value="KAK3724844.1"/>
    <property type="molecule type" value="Genomic_DNA"/>
</dbReference>